<dbReference type="PANTHER" id="PTHR28532">
    <property type="entry name" value="GEO13458P1"/>
    <property type="match status" value="1"/>
</dbReference>
<dbReference type="PANTHER" id="PTHR28532:SF1">
    <property type="entry name" value="ORAL CANCER OVEREXPRESSED 1"/>
    <property type="match status" value="1"/>
</dbReference>
<evidence type="ECO:0000313" key="5">
    <source>
        <dbReference type="Proteomes" id="UP001586593"/>
    </source>
</evidence>
<sequence length="192" mass="21071">MSAMADDPFDDLLNLEDQFYEEGFRQGSADGIRAGRIEGRSLGMEKGFEKFQESGRLQGRVIVWANRLAHLRATPAASRSATEGVDAGNRADNDVRPDRRHEEDDSGSRKQIPPLTSSARLARNVTMLYALVEPDTLSTENTDEAVNDFDDRIRRAQGKAKVIEKAVGEALPAGHRHSTASPESSEHVTSHG</sequence>
<evidence type="ECO:0000259" key="3">
    <source>
        <dbReference type="Pfam" id="PF09811"/>
    </source>
</evidence>
<feature type="compositionally biased region" description="Basic and acidic residues" evidence="2">
    <location>
        <begin position="89"/>
        <end position="108"/>
    </location>
</feature>
<feature type="region of interest" description="Disordered" evidence="2">
    <location>
        <begin position="169"/>
        <end position="192"/>
    </location>
</feature>
<comment type="similarity">
    <text evidence="1">Belongs to the LTO1 family.</text>
</comment>
<proteinExistence type="inferred from homology"/>
<organism evidence="4 5">
    <name type="scientific">Phialemonium thermophilum</name>
    <dbReference type="NCBI Taxonomy" id="223376"/>
    <lineage>
        <taxon>Eukaryota</taxon>
        <taxon>Fungi</taxon>
        <taxon>Dikarya</taxon>
        <taxon>Ascomycota</taxon>
        <taxon>Pezizomycotina</taxon>
        <taxon>Sordariomycetes</taxon>
        <taxon>Sordariomycetidae</taxon>
        <taxon>Cephalothecales</taxon>
        <taxon>Cephalothecaceae</taxon>
        <taxon>Phialemonium</taxon>
    </lineage>
</organism>
<comment type="caution">
    <text evidence="4">The sequence shown here is derived from an EMBL/GenBank/DDBJ whole genome shotgun (WGS) entry which is preliminary data.</text>
</comment>
<dbReference type="EMBL" id="JAZHXJ010000356">
    <property type="protein sequence ID" value="KAL1863940.1"/>
    <property type="molecule type" value="Genomic_DNA"/>
</dbReference>
<evidence type="ECO:0000313" key="4">
    <source>
        <dbReference type="EMBL" id="KAL1863940.1"/>
    </source>
</evidence>
<reference evidence="4 5" key="1">
    <citation type="journal article" date="2024" name="Commun. Biol.">
        <title>Comparative genomic analysis of thermophilic fungi reveals convergent evolutionary adaptations and gene losses.</title>
        <authorList>
            <person name="Steindorff A.S."/>
            <person name="Aguilar-Pontes M.V."/>
            <person name="Robinson A.J."/>
            <person name="Andreopoulos B."/>
            <person name="LaButti K."/>
            <person name="Kuo A."/>
            <person name="Mondo S."/>
            <person name="Riley R."/>
            <person name="Otillar R."/>
            <person name="Haridas S."/>
            <person name="Lipzen A."/>
            <person name="Grimwood J."/>
            <person name="Schmutz J."/>
            <person name="Clum A."/>
            <person name="Reid I.D."/>
            <person name="Moisan M.C."/>
            <person name="Butler G."/>
            <person name="Nguyen T.T.M."/>
            <person name="Dewar K."/>
            <person name="Conant G."/>
            <person name="Drula E."/>
            <person name="Henrissat B."/>
            <person name="Hansel C."/>
            <person name="Singer S."/>
            <person name="Hutchinson M.I."/>
            <person name="de Vries R.P."/>
            <person name="Natvig D.O."/>
            <person name="Powell A.J."/>
            <person name="Tsang A."/>
            <person name="Grigoriev I.V."/>
        </authorList>
    </citation>
    <scope>NUCLEOTIDE SEQUENCE [LARGE SCALE GENOMIC DNA]</scope>
    <source>
        <strain evidence="4 5">ATCC 24622</strain>
    </source>
</reference>
<accession>A0ABR3WKE2</accession>
<feature type="domain" description="Essential protein Yae1 N-terminal" evidence="3">
    <location>
        <begin position="23"/>
        <end position="61"/>
    </location>
</feature>
<dbReference type="InterPro" id="IPR019191">
    <property type="entry name" value="Essential_protein_Yae1_N"/>
</dbReference>
<protein>
    <recommendedName>
        <fullName evidence="3">Essential protein Yae1 N-terminal domain-containing protein</fullName>
    </recommendedName>
</protein>
<feature type="region of interest" description="Disordered" evidence="2">
    <location>
        <begin position="75"/>
        <end position="118"/>
    </location>
</feature>
<keyword evidence="5" id="KW-1185">Reference proteome</keyword>
<dbReference type="Pfam" id="PF09811">
    <property type="entry name" value="Yae1_N"/>
    <property type="match status" value="1"/>
</dbReference>
<evidence type="ECO:0000256" key="1">
    <source>
        <dbReference type="ARBA" id="ARBA00038090"/>
    </source>
</evidence>
<name>A0ABR3WKE2_9PEZI</name>
<evidence type="ECO:0000256" key="2">
    <source>
        <dbReference type="SAM" id="MobiDB-lite"/>
    </source>
</evidence>
<gene>
    <name evidence="4" type="ORF">VTK73DRAFT_6319</name>
</gene>
<dbReference type="InterPro" id="IPR052436">
    <property type="entry name" value="LTO1_adapter"/>
</dbReference>
<dbReference type="Proteomes" id="UP001586593">
    <property type="component" value="Unassembled WGS sequence"/>
</dbReference>